<keyword evidence="3" id="KW-1185">Reference proteome</keyword>
<evidence type="ECO:0000256" key="1">
    <source>
        <dbReference type="SAM" id="MobiDB-lite"/>
    </source>
</evidence>
<feature type="compositionally biased region" description="Basic and acidic residues" evidence="1">
    <location>
        <begin position="16"/>
        <end position="26"/>
    </location>
</feature>
<accession>A0ABN7X867</accession>
<organism evidence="2 3">
    <name type="scientific">Gigaspora margarita</name>
    <dbReference type="NCBI Taxonomy" id="4874"/>
    <lineage>
        <taxon>Eukaryota</taxon>
        <taxon>Fungi</taxon>
        <taxon>Fungi incertae sedis</taxon>
        <taxon>Mucoromycota</taxon>
        <taxon>Glomeromycotina</taxon>
        <taxon>Glomeromycetes</taxon>
        <taxon>Diversisporales</taxon>
        <taxon>Gigasporaceae</taxon>
        <taxon>Gigaspora</taxon>
    </lineage>
</organism>
<dbReference type="Proteomes" id="UP000789901">
    <property type="component" value="Unassembled WGS sequence"/>
</dbReference>
<dbReference type="EMBL" id="CAJVQB010099276">
    <property type="protein sequence ID" value="CAG8850051.1"/>
    <property type="molecule type" value="Genomic_DNA"/>
</dbReference>
<name>A0ABN7X867_GIGMA</name>
<proteinExistence type="predicted"/>
<evidence type="ECO:0000313" key="3">
    <source>
        <dbReference type="Proteomes" id="UP000789901"/>
    </source>
</evidence>
<evidence type="ECO:0000313" key="2">
    <source>
        <dbReference type="EMBL" id="CAG8850051.1"/>
    </source>
</evidence>
<comment type="caution">
    <text evidence="2">The sequence shown here is derived from an EMBL/GenBank/DDBJ whole genome shotgun (WGS) entry which is preliminary data.</text>
</comment>
<gene>
    <name evidence="2" type="ORF">GMARGA_LOCUS40016</name>
</gene>
<sequence>KQQENDSNVKNLIVKDPIHVQHKEQQPNHYKSGGEVLLKK</sequence>
<feature type="region of interest" description="Disordered" evidence="1">
    <location>
        <begin position="1"/>
        <end position="40"/>
    </location>
</feature>
<feature type="non-terminal residue" evidence="2">
    <location>
        <position position="1"/>
    </location>
</feature>
<feature type="non-terminal residue" evidence="2">
    <location>
        <position position="40"/>
    </location>
</feature>
<protein>
    <submittedName>
        <fullName evidence="2">24504_t:CDS:1</fullName>
    </submittedName>
</protein>
<feature type="compositionally biased region" description="Polar residues" evidence="1">
    <location>
        <begin position="1"/>
        <end position="10"/>
    </location>
</feature>
<reference evidence="2 3" key="1">
    <citation type="submission" date="2021-06" db="EMBL/GenBank/DDBJ databases">
        <authorList>
            <person name="Kallberg Y."/>
            <person name="Tangrot J."/>
            <person name="Rosling A."/>
        </authorList>
    </citation>
    <scope>NUCLEOTIDE SEQUENCE [LARGE SCALE GENOMIC DNA]</scope>
    <source>
        <strain evidence="2 3">120-4 pot B 10/14</strain>
    </source>
</reference>